<evidence type="ECO:0000313" key="2">
    <source>
        <dbReference type="EMBL" id="OMO69043.1"/>
    </source>
</evidence>
<feature type="region of interest" description="Disordered" evidence="1">
    <location>
        <begin position="150"/>
        <end position="172"/>
    </location>
</feature>
<proteinExistence type="predicted"/>
<name>A0A1R3HFF6_9ROSI</name>
<organism evidence="2 3">
    <name type="scientific">Corchorus olitorius</name>
    <dbReference type="NCBI Taxonomy" id="93759"/>
    <lineage>
        <taxon>Eukaryota</taxon>
        <taxon>Viridiplantae</taxon>
        <taxon>Streptophyta</taxon>
        <taxon>Embryophyta</taxon>
        <taxon>Tracheophyta</taxon>
        <taxon>Spermatophyta</taxon>
        <taxon>Magnoliopsida</taxon>
        <taxon>eudicotyledons</taxon>
        <taxon>Gunneridae</taxon>
        <taxon>Pentapetalae</taxon>
        <taxon>rosids</taxon>
        <taxon>malvids</taxon>
        <taxon>Malvales</taxon>
        <taxon>Malvaceae</taxon>
        <taxon>Grewioideae</taxon>
        <taxon>Apeibeae</taxon>
        <taxon>Corchorus</taxon>
    </lineage>
</organism>
<comment type="caution">
    <text evidence="2">The sequence shown here is derived from an EMBL/GenBank/DDBJ whole genome shotgun (WGS) entry which is preliminary data.</text>
</comment>
<dbReference type="AlphaFoldDB" id="A0A1R3HFF6"/>
<protein>
    <submittedName>
        <fullName evidence="2">Uncharacterized protein</fullName>
    </submittedName>
</protein>
<sequence length="209" mass="23600">MTSRRRSREKAAAPTEPIRSPDPRFTSNDNYKWYKDQLGKKFIEETHVPEELDNLYGVTASFDVLGWTPILGLPKDYFPDLVREFYANLEEREKDICVSLHSTVAGVAIEITERKLNTWFGLNLYLLRILTMSPQFRALFSESPKVKASASTRLPPSDEAGPSSSAPLPSDLASRLDNIEATQTDFGQAKMRGYFLQILQHLGLQPPPP</sequence>
<reference evidence="3" key="1">
    <citation type="submission" date="2013-09" db="EMBL/GenBank/DDBJ databases">
        <title>Corchorus olitorius genome sequencing.</title>
        <authorList>
            <person name="Alam M."/>
            <person name="Haque M.S."/>
            <person name="Islam M.S."/>
            <person name="Emdad E.M."/>
            <person name="Islam M.M."/>
            <person name="Ahmed B."/>
            <person name="Halim A."/>
            <person name="Hossen Q.M.M."/>
            <person name="Hossain M.Z."/>
            <person name="Ahmed R."/>
            <person name="Khan M.M."/>
            <person name="Islam R."/>
            <person name="Rashid M.M."/>
            <person name="Khan S.A."/>
            <person name="Rahman M.S."/>
            <person name="Alam M."/>
            <person name="Yahiya A.S."/>
            <person name="Khan M.S."/>
            <person name="Azam M.S."/>
            <person name="Haque T."/>
            <person name="Lashkar M.Z.H."/>
            <person name="Akhand A.I."/>
            <person name="Morshed G."/>
            <person name="Roy S."/>
            <person name="Uddin K.S."/>
            <person name="Rabeya T."/>
            <person name="Hossain A.S."/>
            <person name="Chowdhury A."/>
            <person name="Snigdha A.R."/>
            <person name="Mortoza M.S."/>
            <person name="Matin S.A."/>
            <person name="Hoque S.M.E."/>
            <person name="Islam M.K."/>
            <person name="Roy D.K."/>
            <person name="Haider R."/>
            <person name="Moosa M.M."/>
            <person name="Elias S.M."/>
            <person name="Hasan A.M."/>
            <person name="Jahan S."/>
            <person name="Shafiuddin M."/>
            <person name="Mahmood N."/>
            <person name="Shommy N.S."/>
        </authorList>
    </citation>
    <scope>NUCLEOTIDE SEQUENCE [LARGE SCALE GENOMIC DNA]</scope>
    <source>
        <strain evidence="3">cv. O-4</strain>
    </source>
</reference>
<feature type="compositionally biased region" description="Low complexity" evidence="1">
    <location>
        <begin position="160"/>
        <end position="172"/>
    </location>
</feature>
<keyword evidence="3" id="KW-1185">Reference proteome</keyword>
<gene>
    <name evidence="2" type="ORF">COLO4_29305</name>
</gene>
<dbReference type="EMBL" id="AWUE01020297">
    <property type="protein sequence ID" value="OMO69043.1"/>
    <property type="molecule type" value="Genomic_DNA"/>
</dbReference>
<dbReference type="Proteomes" id="UP000187203">
    <property type="component" value="Unassembled WGS sequence"/>
</dbReference>
<feature type="region of interest" description="Disordered" evidence="1">
    <location>
        <begin position="1"/>
        <end position="24"/>
    </location>
</feature>
<evidence type="ECO:0000256" key="1">
    <source>
        <dbReference type="SAM" id="MobiDB-lite"/>
    </source>
</evidence>
<evidence type="ECO:0000313" key="3">
    <source>
        <dbReference type="Proteomes" id="UP000187203"/>
    </source>
</evidence>
<dbReference type="OrthoDB" id="848707at2759"/>
<accession>A0A1R3HFF6</accession>